<keyword evidence="3" id="KW-1185">Reference proteome</keyword>
<keyword evidence="1" id="KW-1133">Transmembrane helix</keyword>
<reference evidence="2" key="1">
    <citation type="submission" date="2020-09" db="EMBL/GenBank/DDBJ databases">
        <title>Pelagicoccus enzymogenes sp. nov. with an EPS production, isolated from marine sediment.</title>
        <authorList>
            <person name="Feng X."/>
        </authorList>
    </citation>
    <scope>NUCLEOTIDE SEQUENCE</scope>
    <source>
        <strain evidence="2">NFK12</strain>
    </source>
</reference>
<dbReference type="RefSeq" id="WP_191618367.1">
    <property type="nucleotide sequence ID" value="NZ_JACYFG010000040.1"/>
</dbReference>
<feature type="transmembrane region" description="Helical" evidence="1">
    <location>
        <begin position="6"/>
        <end position="26"/>
    </location>
</feature>
<gene>
    <name evidence="2" type="ORF">IEN85_17340</name>
</gene>
<comment type="caution">
    <text evidence="2">The sequence shown here is derived from an EMBL/GenBank/DDBJ whole genome shotgun (WGS) entry which is preliminary data.</text>
</comment>
<dbReference type="EMBL" id="JACYFG010000040">
    <property type="protein sequence ID" value="MBD5781268.1"/>
    <property type="molecule type" value="Genomic_DNA"/>
</dbReference>
<organism evidence="2 3">
    <name type="scientific">Pelagicoccus enzymogenes</name>
    <dbReference type="NCBI Taxonomy" id="2773457"/>
    <lineage>
        <taxon>Bacteria</taxon>
        <taxon>Pseudomonadati</taxon>
        <taxon>Verrucomicrobiota</taxon>
        <taxon>Opitutia</taxon>
        <taxon>Puniceicoccales</taxon>
        <taxon>Pelagicoccaceae</taxon>
        <taxon>Pelagicoccus</taxon>
    </lineage>
</organism>
<dbReference type="AlphaFoldDB" id="A0A927FA25"/>
<keyword evidence="1" id="KW-0812">Transmembrane</keyword>
<protein>
    <submittedName>
        <fullName evidence="2">Uncharacterized protein</fullName>
    </submittedName>
</protein>
<evidence type="ECO:0000313" key="2">
    <source>
        <dbReference type="EMBL" id="MBD5781268.1"/>
    </source>
</evidence>
<evidence type="ECO:0000256" key="1">
    <source>
        <dbReference type="SAM" id="Phobius"/>
    </source>
</evidence>
<evidence type="ECO:0000313" key="3">
    <source>
        <dbReference type="Proteomes" id="UP000622317"/>
    </source>
</evidence>
<proteinExistence type="predicted"/>
<name>A0A927FA25_9BACT</name>
<accession>A0A927FA25</accession>
<dbReference type="Proteomes" id="UP000622317">
    <property type="component" value="Unassembled WGS sequence"/>
</dbReference>
<sequence>MELSPTVLIWAPIGLLFLTAIIGIVIERHRKDGCLKSFNGDFVFIKMKDGQFIWGKLRVFPSCLELTYDTPQPMGIGRSKASYVFYDKKIAEIERIYRPAPVAESQARREWEEEIADLRSLGFLKRIRRSIRNGYGMLKDAFSQSVGLLVGVVKQRSDTMKQVGGSDKHATEVGQSLLKVLPHAYEPVFESYRGSLVVLESVSKGEIQETVGVLDDYTVGNILIRSVELAEQALPPALVERSFDLCDVIFPRTVAIVRHRIAETEV</sequence>
<keyword evidence="1" id="KW-0472">Membrane</keyword>